<feature type="transmembrane region" description="Helical" evidence="7">
    <location>
        <begin position="224"/>
        <end position="245"/>
    </location>
</feature>
<feature type="transmembrane region" description="Helical" evidence="7">
    <location>
        <begin position="94"/>
        <end position="115"/>
    </location>
</feature>
<organism evidence="9">
    <name type="scientific">uncultured Quadrisphaera sp</name>
    <dbReference type="NCBI Taxonomy" id="904978"/>
    <lineage>
        <taxon>Bacteria</taxon>
        <taxon>Bacillati</taxon>
        <taxon>Actinomycetota</taxon>
        <taxon>Actinomycetes</taxon>
        <taxon>Kineosporiales</taxon>
        <taxon>Kineosporiaceae</taxon>
        <taxon>Quadrisphaera</taxon>
        <taxon>environmental samples</taxon>
    </lineage>
</organism>
<evidence type="ECO:0000313" key="9">
    <source>
        <dbReference type="EMBL" id="CAA9389849.1"/>
    </source>
</evidence>
<gene>
    <name evidence="9" type="ORF">AVDCRST_MAG35-347</name>
</gene>
<dbReference type="EMBL" id="CADCUY010000070">
    <property type="protein sequence ID" value="CAA9389849.1"/>
    <property type="molecule type" value="Genomic_DNA"/>
</dbReference>
<keyword evidence="4 7" id="KW-0812">Transmembrane</keyword>
<comment type="similarity">
    <text evidence="7">Belongs to the binding-protein-dependent transport system permease family.</text>
</comment>
<keyword evidence="2 7" id="KW-0813">Transport</keyword>
<dbReference type="InterPro" id="IPR000515">
    <property type="entry name" value="MetI-like"/>
</dbReference>
<feature type="transmembrane region" description="Helical" evidence="7">
    <location>
        <begin position="127"/>
        <end position="147"/>
    </location>
</feature>
<evidence type="ECO:0000256" key="6">
    <source>
        <dbReference type="ARBA" id="ARBA00023136"/>
    </source>
</evidence>
<dbReference type="InterPro" id="IPR035906">
    <property type="entry name" value="MetI-like_sf"/>
</dbReference>
<evidence type="ECO:0000256" key="5">
    <source>
        <dbReference type="ARBA" id="ARBA00022989"/>
    </source>
</evidence>
<dbReference type="PROSITE" id="PS50928">
    <property type="entry name" value="ABC_TM1"/>
    <property type="match status" value="1"/>
</dbReference>
<evidence type="ECO:0000256" key="7">
    <source>
        <dbReference type="RuleBase" id="RU363032"/>
    </source>
</evidence>
<dbReference type="PANTHER" id="PTHR30151:SF0">
    <property type="entry name" value="ABC TRANSPORTER PERMEASE PROTEIN MJ0413-RELATED"/>
    <property type="match status" value="1"/>
</dbReference>
<reference evidence="9" key="1">
    <citation type="submission" date="2020-02" db="EMBL/GenBank/DDBJ databases">
        <authorList>
            <person name="Meier V. D."/>
        </authorList>
    </citation>
    <scope>NUCLEOTIDE SEQUENCE</scope>
    <source>
        <strain evidence="9">AVDCRST_MAG35</strain>
    </source>
</reference>
<feature type="transmembrane region" description="Helical" evidence="7">
    <location>
        <begin position="179"/>
        <end position="204"/>
    </location>
</feature>
<dbReference type="PANTHER" id="PTHR30151">
    <property type="entry name" value="ALKANE SULFONATE ABC TRANSPORTER-RELATED, MEMBRANE SUBUNIT"/>
    <property type="match status" value="1"/>
</dbReference>
<evidence type="ECO:0000256" key="2">
    <source>
        <dbReference type="ARBA" id="ARBA00022448"/>
    </source>
</evidence>
<proteinExistence type="inferred from homology"/>
<keyword evidence="3" id="KW-1003">Cell membrane</keyword>
<dbReference type="Pfam" id="PF00528">
    <property type="entry name" value="BPD_transp_1"/>
    <property type="match status" value="1"/>
</dbReference>
<accession>A0A6J4NJV5</accession>
<evidence type="ECO:0000259" key="8">
    <source>
        <dbReference type="PROSITE" id="PS50928"/>
    </source>
</evidence>
<feature type="domain" description="ABC transmembrane type-1" evidence="8">
    <location>
        <begin position="56"/>
        <end position="246"/>
    </location>
</feature>
<comment type="subcellular location">
    <subcellularLocation>
        <location evidence="1 7">Cell membrane</location>
        <topology evidence="1 7">Multi-pass membrane protein</topology>
    </subcellularLocation>
</comment>
<dbReference type="AlphaFoldDB" id="A0A6J4NJV5"/>
<dbReference type="GO" id="GO:0005886">
    <property type="term" value="C:plasma membrane"/>
    <property type="evidence" value="ECO:0007669"/>
    <property type="project" value="UniProtKB-SubCell"/>
</dbReference>
<keyword evidence="5 7" id="KW-1133">Transmembrane helix</keyword>
<evidence type="ECO:0000256" key="4">
    <source>
        <dbReference type="ARBA" id="ARBA00022692"/>
    </source>
</evidence>
<dbReference type="Gene3D" id="1.10.3720.10">
    <property type="entry name" value="MetI-like"/>
    <property type="match status" value="1"/>
</dbReference>
<protein>
    <submittedName>
        <fullName evidence="9">ABC transporter, permease protein (Cluster 10, nitrate/sulfonate/bicarbonate)</fullName>
    </submittedName>
</protein>
<dbReference type="GO" id="GO:0055085">
    <property type="term" value="P:transmembrane transport"/>
    <property type="evidence" value="ECO:0007669"/>
    <property type="project" value="InterPro"/>
</dbReference>
<sequence length="258" mass="26360">MRRARGSGALLLAPVVVALAFLAAWEALVRVGRVAPFVLPSPTAVLASLREVGAQVLAAAGATGLNALVGLVAGTALALLAASLAARVRVLREALVPLAAAAAAIPIVALAPVFATMYGATSELPRRLVVTLVVFVPVFVNALRGLLTVDPVHAELMRSYAASGWATTRWVRLPGALPFVFTGLRLAASAAVISAVVAEYFGGLQTGLGSRITSAAANSAYPRAWAYVVAACALGLLFYAAALALERAATPWRRAGTG</sequence>
<dbReference type="SUPFAM" id="SSF161098">
    <property type="entry name" value="MetI-like"/>
    <property type="match status" value="1"/>
</dbReference>
<evidence type="ECO:0000256" key="1">
    <source>
        <dbReference type="ARBA" id="ARBA00004651"/>
    </source>
</evidence>
<keyword evidence="6 7" id="KW-0472">Membrane</keyword>
<evidence type="ECO:0000256" key="3">
    <source>
        <dbReference type="ARBA" id="ARBA00022475"/>
    </source>
</evidence>
<feature type="transmembrane region" description="Helical" evidence="7">
    <location>
        <begin position="56"/>
        <end position="82"/>
    </location>
</feature>
<name>A0A6J4NJV5_9ACTN</name>